<sequence length="203" mass="23173" precursor="true">MLKLIPVLLLCTFTAAVWSDEPESIDQLKARIAELEQRLNSLEEAVAPVLNKIKLENIVAEQRQLARNRMQQDREVYTIEQLREIESLYQVANRNWRTEQAQQSLEALVEKYQKANRTGCAILYLGQITTGDEQKKYLQQAIDDFSDCFYGDGVQVGAYARLLLAAHLEQAGDSEAAEKLRVELQKLYPDAIDHQGNFLIDAF</sequence>
<feature type="chain" id="PRO_5022803087" description="Tetratricopeptide repeat protein" evidence="2">
    <location>
        <begin position="20"/>
        <end position="203"/>
    </location>
</feature>
<organism evidence="3 4">
    <name type="scientific">Rubinisphaera italica</name>
    <dbReference type="NCBI Taxonomy" id="2527969"/>
    <lineage>
        <taxon>Bacteria</taxon>
        <taxon>Pseudomonadati</taxon>
        <taxon>Planctomycetota</taxon>
        <taxon>Planctomycetia</taxon>
        <taxon>Planctomycetales</taxon>
        <taxon>Planctomycetaceae</taxon>
        <taxon>Rubinisphaera</taxon>
    </lineage>
</organism>
<reference evidence="3 4" key="1">
    <citation type="submission" date="2019-02" db="EMBL/GenBank/DDBJ databases">
        <title>Deep-cultivation of Planctomycetes and their phenomic and genomic characterization uncovers novel biology.</title>
        <authorList>
            <person name="Wiegand S."/>
            <person name="Jogler M."/>
            <person name="Boedeker C."/>
            <person name="Pinto D."/>
            <person name="Vollmers J."/>
            <person name="Rivas-Marin E."/>
            <person name="Kohn T."/>
            <person name="Peeters S.H."/>
            <person name="Heuer A."/>
            <person name="Rast P."/>
            <person name="Oberbeckmann S."/>
            <person name="Bunk B."/>
            <person name="Jeske O."/>
            <person name="Meyerdierks A."/>
            <person name="Storesund J.E."/>
            <person name="Kallscheuer N."/>
            <person name="Luecker S."/>
            <person name="Lage O.M."/>
            <person name="Pohl T."/>
            <person name="Merkel B.J."/>
            <person name="Hornburger P."/>
            <person name="Mueller R.-W."/>
            <person name="Bruemmer F."/>
            <person name="Labrenz M."/>
            <person name="Spormann A.M."/>
            <person name="Op Den Camp H."/>
            <person name="Overmann J."/>
            <person name="Amann R."/>
            <person name="Jetten M.S.M."/>
            <person name="Mascher T."/>
            <person name="Medema M.H."/>
            <person name="Devos D.P."/>
            <person name="Kaster A.-K."/>
            <person name="Ovreas L."/>
            <person name="Rohde M."/>
            <person name="Galperin M.Y."/>
            <person name="Jogler C."/>
        </authorList>
    </citation>
    <scope>NUCLEOTIDE SEQUENCE [LARGE SCALE GENOMIC DNA]</scope>
    <source>
        <strain evidence="3 4">Pan54</strain>
    </source>
</reference>
<evidence type="ECO:0008006" key="5">
    <source>
        <dbReference type="Google" id="ProtNLM"/>
    </source>
</evidence>
<dbReference type="EMBL" id="SJPG01000001">
    <property type="protein sequence ID" value="TWT63831.1"/>
    <property type="molecule type" value="Genomic_DNA"/>
</dbReference>
<evidence type="ECO:0000313" key="3">
    <source>
        <dbReference type="EMBL" id="TWT63831.1"/>
    </source>
</evidence>
<keyword evidence="1" id="KW-0175">Coiled coil</keyword>
<dbReference type="RefSeq" id="WP_146505607.1">
    <property type="nucleotide sequence ID" value="NZ_SJPG01000001.1"/>
</dbReference>
<name>A0A5C5XMX7_9PLAN</name>
<dbReference type="OrthoDB" id="281147at2"/>
<accession>A0A5C5XMX7</accession>
<comment type="caution">
    <text evidence="3">The sequence shown here is derived from an EMBL/GenBank/DDBJ whole genome shotgun (WGS) entry which is preliminary data.</text>
</comment>
<feature type="coiled-coil region" evidence="1">
    <location>
        <begin position="25"/>
        <end position="52"/>
    </location>
</feature>
<dbReference type="Proteomes" id="UP000316095">
    <property type="component" value="Unassembled WGS sequence"/>
</dbReference>
<feature type="signal peptide" evidence="2">
    <location>
        <begin position="1"/>
        <end position="19"/>
    </location>
</feature>
<proteinExistence type="predicted"/>
<evidence type="ECO:0000313" key="4">
    <source>
        <dbReference type="Proteomes" id="UP000316095"/>
    </source>
</evidence>
<evidence type="ECO:0000256" key="1">
    <source>
        <dbReference type="SAM" id="Coils"/>
    </source>
</evidence>
<protein>
    <recommendedName>
        <fullName evidence="5">Tetratricopeptide repeat protein</fullName>
    </recommendedName>
</protein>
<dbReference type="AlphaFoldDB" id="A0A5C5XMX7"/>
<gene>
    <name evidence="3" type="ORF">Pan54_45900</name>
</gene>
<evidence type="ECO:0000256" key="2">
    <source>
        <dbReference type="SAM" id="SignalP"/>
    </source>
</evidence>
<keyword evidence="2" id="KW-0732">Signal</keyword>
<keyword evidence="4" id="KW-1185">Reference proteome</keyword>